<dbReference type="PANTHER" id="PTHR43157">
    <property type="entry name" value="PHOSPHATIDYLINOSITOL-GLYCAN BIOSYNTHESIS CLASS F PROTEIN-RELATED"/>
    <property type="match status" value="1"/>
</dbReference>
<gene>
    <name evidence="5" type="ORF">HPLM_LOCUS7752</name>
</gene>
<dbReference type="InterPro" id="IPR002347">
    <property type="entry name" value="SDR_fam"/>
</dbReference>
<evidence type="ECO:0000313" key="5">
    <source>
        <dbReference type="EMBL" id="VDO32873.1"/>
    </source>
</evidence>
<organism evidence="7">
    <name type="scientific">Haemonchus placei</name>
    <name type="common">Barber's pole worm</name>
    <dbReference type="NCBI Taxonomy" id="6290"/>
    <lineage>
        <taxon>Eukaryota</taxon>
        <taxon>Metazoa</taxon>
        <taxon>Ecdysozoa</taxon>
        <taxon>Nematoda</taxon>
        <taxon>Chromadorea</taxon>
        <taxon>Rhabditida</taxon>
        <taxon>Rhabditina</taxon>
        <taxon>Rhabditomorpha</taxon>
        <taxon>Strongyloidea</taxon>
        <taxon>Trichostrongylidae</taxon>
        <taxon>Haemonchus</taxon>
    </lineage>
</organism>
<dbReference type="Pfam" id="PF00106">
    <property type="entry name" value="adh_short"/>
    <property type="match status" value="1"/>
</dbReference>
<proteinExistence type="predicted"/>
<evidence type="ECO:0000313" key="7">
    <source>
        <dbReference type="WBParaSite" id="HPLM_0000776001-mRNA-1"/>
    </source>
</evidence>
<feature type="transmembrane region" description="Helical" evidence="3">
    <location>
        <begin position="180"/>
        <end position="199"/>
    </location>
</feature>
<evidence type="ECO:0000256" key="1">
    <source>
        <dbReference type="ARBA" id="ARBA00023002"/>
    </source>
</evidence>
<feature type="transmembrane region" description="Helical" evidence="3">
    <location>
        <begin position="211"/>
        <end position="231"/>
    </location>
</feature>
<feature type="coiled-coil region" evidence="2">
    <location>
        <begin position="131"/>
        <end position="158"/>
    </location>
</feature>
<feature type="transmembrane region" description="Helical" evidence="3">
    <location>
        <begin position="6"/>
        <end position="23"/>
    </location>
</feature>
<dbReference type="PROSITE" id="PS50866">
    <property type="entry name" value="GOLD"/>
    <property type="match status" value="1"/>
</dbReference>
<dbReference type="Gene3D" id="3.40.50.720">
    <property type="entry name" value="NAD(P)-binding Rossmann-like Domain"/>
    <property type="match status" value="1"/>
</dbReference>
<evidence type="ECO:0000313" key="6">
    <source>
        <dbReference type="Proteomes" id="UP000268014"/>
    </source>
</evidence>
<dbReference type="AlphaFoldDB" id="A0A0N4WBE0"/>
<dbReference type="STRING" id="6290.A0A0N4WBE0"/>
<reference evidence="7" key="1">
    <citation type="submission" date="2017-02" db="UniProtKB">
        <authorList>
            <consortium name="WormBaseParasite"/>
        </authorList>
    </citation>
    <scope>IDENTIFICATION</scope>
</reference>
<dbReference type="SUPFAM" id="SSF51735">
    <property type="entry name" value="NAD(P)-binding Rossmann-fold domains"/>
    <property type="match status" value="1"/>
</dbReference>
<keyword evidence="6" id="KW-1185">Reference proteome</keyword>
<keyword evidence="1" id="KW-0560">Oxidoreductase</keyword>
<dbReference type="Proteomes" id="UP000268014">
    <property type="component" value="Unassembled WGS sequence"/>
</dbReference>
<dbReference type="InterPro" id="IPR036291">
    <property type="entry name" value="NAD(P)-bd_dom_sf"/>
</dbReference>
<dbReference type="InterPro" id="IPR009038">
    <property type="entry name" value="GOLD_dom"/>
</dbReference>
<dbReference type="OMA" id="FFVRWCK"/>
<evidence type="ECO:0000256" key="3">
    <source>
        <dbReference type="SAM" id="Phobius"/>
    </source>
</evidence>
<protein>
    <submittedName>
        <fullName evidence="7">GOLD domain-containing protein</fullName>
    </submittedName>
</protein>
<accession>A0A0N4WBE0</accession>
<feature type="transmembrane region" description="Helical" evidence="3">
    <location>
        <begin position="243"/>
        <end position="260"/>
    </location>
</feature>
<dbReference type="PANTHER" id="PTHR43157:SF68">
    <property type="entry name" value="RETINOL DEHYDROGENASE 13"/>
    <property type="match status" value="1"/>
</dbReference>
<evidence type="ECO:0000259" key="4">
    <source>
        <dbReference type="PROSITE" id="PS50866"/>
    </source>
</evidence>
<dbReference type="WBParaSite" id="HPLM_0000776001-mRNA-1">
    <property type="protein sequence ID" value="HPLM_0000776001-mRNA-1"/>
    <property type="gene ID" value="HPLM_0000776001"/>
</dbReference>
<dbReference type="Pfam" id="PF01105">
    <property type="entry name" value="EMP24_GP25L"/>
    <property type="match status" value="1"/>
</dbReference>
<dbReference type="SMART" id="SM01190">
    <property type="entry name" value="EMP24_GP25L"/>
    <property type="match status" value="1"/>
</dbReference>
<dbReference type="GO" id="GO:0016491">
    <property type="term" value="F:oxidoreductase activity"/>
    <property type="evidence" value="ECO:0007669"/>
    <property type="project" value="UniProtKB-KW"/>
</dbReference>
<feature type="domain" description="GOLD" evidence="4">
    <location>
        <begin position="27"/>
        <end position="122"/>
    </location>
</feature>
<keyword evidence="3" id="KW-0472">Membrane</keyword>
<name>A0A0N4WBE0_HAEPC</name>
<dbReference type="CDD" id="cd05327">
    <property type="entry name" value="retinol-DH_like_SDR_c_like"/>
    <property type="match status" value="1"/>
</dbReference>
<keyword evidence="3" id="KW-0812">Transmembrane</keyword>
<dbReference type="PRINTS" id="PR00081">
    <property type="entry name" value="GDHRDH"/>
</dbReference>
<dbReference type="OrthoDB" id="3427at2759"/>
<reference evidence="5 6" key="2">
    <citation type="submission" date="2018-11" db="EMBL/GenBank/DDBJ databases">
        <authorList>
            <consortium name="Pathogen Informatics"/>
        </authorList>
    </citation>
    <scope>NUCLEOTIDE SEQUENCE [LARGE SCALE GENOMIC DNA]</scope>
    <source>
        <strain evidence="5 6">MHpl1</strain>
    </source>
</reference>
<keyword evidence="3" id="KW-1133">Transmembrane helix</keyword>
<keyword evidence="2" id="KW-0175">Coiled coil</keyword>
<sequence>MYSYSIFLVSILTYCHALYFHIAETEKKCFIEEIPDETMVTGNYKVQLYDPNTKGYGDYPNIGMHVEVKDPEDKVILSKLYTSEGKFTFTSHLPGEHVICLYSNSTAWFSGAQLRVHLDIQAGEHAQDYEQIATKDKLNELQLRIRQLLDQVEQITKEQNYQRYREERFRQTSESTNQRVLWWSVGQTLVLVLTGAWQMRHLKGFFEAKKLHQFHIAIFFCIAPACLLLMAARRFIKGLTSPWSLGFSGFGLAYGLYHIWDATQSGTKYDLYENLEGKTYIVTGATSGIGQATVEELAKRNARVIMACRNREKCVQVRRDIVLNTRNKQVYCRQCDLEDFDNIRAFVQKLSKGKFELDRIDGLVHNAAMMDPERKVNKDGIERTFATNHLGSFLLTALLLDKLLAQDHPVRIVFLNTNIIGRKCELDFEDLNASSRKKYDGFEVYKQSKLAAAMFARELAERLKGTNVSVTVADPGRTKSNLSSQMDGQTFFLSRWLLKIVSFGMGERRTEKAVRPVLYALADPAMEGVNGVFIDRERNEQPWCDSVEDAEKRRRLWNTSEVWTKLSERMQQMRLELGDAVPALDKSLDAKETAPGRSWKRLWLW</sequence>
<evidence type="ECO:0000256" key="2">
    <source>
        <dbReference type="SAM" id="Coils"/>
    </source>
</evidence>
<dbReference type="EMBL" id="UZAF01016721">
    <property type="protein sequence ID" value="VDO32873.1"/>
    <property type="molecule type" value="Genomic_DNA"/>
</dbReference>